<comment type="similarity">
    <text evidence="5">Belongs to the RimM family.</text>
</comment>
<keyword evidence="2 5" id="KW-0690">Ribosome biogenesis</keyword>
<dbReference type="InterPro" id="IPR011033">
    <property type="entry name" value="PRC_barrel-like_sf"/>
</dbReference>
<evidence type="ECO:0000256" key="3">
    <source>
        <dbReference type="ARBA" id="ARBA00022552"/>
    </source>
</evidence>
<feature type="domain" description="Ribosome maturation factor RimM PRC barrel" evidence="7">
    <location>
        <begin position="95"/>
        <end position="160"/>
    </location>
</feature>
<keyword evidence="4 5" id="KW-0143">Chaperone</keyword>
<proteinExistence type="inferred from homology"/>
<evidence type="ECO:0000259" key="6">
    <source>
        <dbReference type="Pfam" id="PF01782"/>
    </source>
</evidence>
<evidence type="ECO:0000256" key="4">
    <source>
        <dbReference type="ARBA" id="ARBA00023186"/>
    </source>
</evidence>
<dbReference type="NCBIfam" id="TIGR02273">
    <property type="entry name" value="16S_RimM"/>
    <property type="match status" value="1"/>
</dbReference>
<evidence type="ECO:0000256" key="1">
    <source>
        <dbReference type="ARBA" id="ARBA00022490"/>
    </source>
</evidence>
<accession>A0A1Y4LUT5</accession>
<keyword evidence="3 5" id="KW-0698">rRNA processing</keyword>
<dbReference type="EMBL" id="NFKM01000010">
    <property type="protein sequence ID" value="OUP60358.1"/>
    <property type="molecule type" value="Genomic_DNA"/>
</dbReference>
<comment type="domain">
    <text evidence="5">The PRC barrel domain binds ribosomal protein uS19.</text>
</comment>
<comment type="caution">
    <text evidence="8">The sequence shown here is derived from an EMBL/GenBank/DDBJ whole genome shotgun (WGS) entry which is preliminary data.</text>
</comment>
<dbReference type="Pfam" id="PF24986">
    <property type="entry name" value="PRC_RimM"/>
    <property type="match status" value="1"/>
</dbReference>
<sequence>MLRVATIINTHGLKGECKLYIHTDQPQERFKKGNILYLQDGTELEVISYREQKGFGYCKFVGVDTIEKAEALKTKEVFIKKSDLLKSEDEYYYYELVDCKVFNEQEEYLGKVSDILETGANLVLRIQDGKKTFLLPFVDAFLIDVDVEQKKITIKEMEGLR</sequence>
<evidence type="ECO:0000313" key="9">
    <source>
        <dbReference type="Proteomes" id="UP000195447"/>
    </source>
</evidence>
<dbReference type="InterPro" id="IPR002676">
    <property type="entry name" value="RimM_N"/>
</dbReference>
<dbReference type="AlphaFoldDB" id="A0A1Y4LUT5"/>
<dbReference type="GO" id="GO:0042274">
    <property type="term" value="P:ribosomal small subunit biogenesis"/>
    <property type="evidence" value="ECO:0007669"/>
    <property type="project" value="UniProtKB-UniRule"/>
</dbReference>
<dbReference type="GO" id="GO:0005737">
    <property type="term" value="C:cytoplasm"/>
    <property type="evidence" value="ECO:0007669"/>
    <property type="project" value="UniProtKB-SubCell"/>
</dbReference>
<keyword evidence="1 5" id="KW-0963">Cytoplasm</keyword>
<comment type="subcellular location">
    <subcellularLocation>
        <location evidence="5">Cytoplasm</location>
    </subcellularLocation>
</comment>
<dbReference type="Gene3D" id="2.30.30.240">
    <property type="entry name" value="PRC-barrel domain"/>
    <property type="match status" value="1"/>
</dbReference>
<dbReference type="Gene3D" id="2.40.30.60">
    <property type="entry name" value="RimM"/>
    <property type="match status" value="1"/>
</dbReference>
<comment type="subunit">
    <text evidence="5">Binds ribosomal protein uS19.</text>
</comment>
<evidence type="ECO:0000313" key="8">
    <source>
        <dbReference type="EMBL" id="OUP60358.1"/>
    </source>
</evidence>
<comment type="function">
    <text evidence="5">An accessory protein needed during the final step in the assembly of 30S ribosomal subunit, possibly for assembly of the head region. Essential for efficient processing of 16S rRNA. May be needed both before and after RbfA during the maturation of 16S rRNA. It has affinity for free ribosomal 30S subunits but not for 70S ribosomes.</text>
</comment>
<protein>
    <recommendedName>
        <fullName evidence="5">Ribosome maturation factor RimM</fullName>
    </recommendedName>
</protein>
<dbReference type="PANTHER" id="PTHR33692">
    <property type="entry name" value="RIBOSOME MATURATION FACTOR RIMM"/>
    <property type="match status" value="1"/>
</dbReference>
<organism evidence="8 9">
    <name type="scientific">Faecalitalea cylindroides</name>
    <dbReference type="NCBI Taxonomy" id="39483"/>
    <lineage>
        <taxon>Bacteria</taxon>
        <taxon>Bacillati</taxon>
        <taxon>Bacillota</taxon>
        <taxon>Erysipelotrichia</taxon>
        <taxon>Erysipelotrichales</taxon>
        <taxon>Erysipelotrichaceae</taxon>
        <taxon>Faecalitalea</taxon>
    </lineage>
</organism>
<dbReference type="SUPFAM" id="SSF50346">
    <property type="entry name" value="PRC-barrel domain"/>
    <property type="match status" value="1"/>
</dbReference>
<evidence type="ECO:0000256" key="5">
    <source>
        <dbReference type="HAMAP-Rule" id="MF_00014"/>
    </source>
</evidence>
<dbReference type="InterPro" id="IPR036976">
    <property type="entry name" value="RimM_N_sf"/>
</dbReference>
<dbReference type="GO" id="GO:0043022">
    <property type="term" value="F:ribosome binding"/>
    <property type="evidence" value="ECO:0007669"/>
    <property type="project" value="InterPro"/>
</dbReference>
<reference evidence="9" key="1">
    <citation type="submission" date="2017-04" db="EMBL/GenBank/DDBJ databases">
        <title>Function of individual gut microbiota members based on whole genome sequencing of pure cultures obtained from chicken caecum.</title>
        <authorList>
            <person name="Medvecky M."/>
            <person name="Cejkova D."/>
            <person name="Polansky O."/>
            <person name="Karasova D."/>
            <person name="Kubasova T."/>
            <person name="Cizek A."/>
            <person name="Rychlik I."/>
        </authorList>
    </citation>
    <scope>NUCLEOTIDE SEQUENCE [LARGE SCALE GENOMIC DNA]</scope>
    <source>
        <strain evidence="9">An178</strain>
    </source>
</reference>
<dbReference type="InterPro" id="IPR009000">
    <property type="entry name" value="Transl_B-barrel_sf"/>
</dbReference>
<gene>
    <name evidence="5" type="primary">rimM</name>
    <name evidence="8" type="ORF">B5F14_06215</name>
</gene>
<feature type="domain" description="RimM N-terminal" evidence="6">
    <location>
        <begin position="4"/>
        <end position="83"/>
    </location>
</feature>
<dbReference type="InterPro" id="IPR011961">
    <property type="entry name" value="RimM"/>
</dbReference>
<dbReference type="GO" id="GO:0005840">
    <property type="term" value="C:ribosome"/>
    <property type="evidence" value="ECO:0007669"/>
    <property type="project" value="InterPro"/>
</dbReference>
<evidence type="ECO:0000256" key="2">
    <source>
        <dbReference type="ARBA" id="ARBA00022517"/>
    </source>
</evidence>
<dbReference type="GO" id="GO:0006364">
    <property type="term" value="P:rRNA processing"/>
    <property type="evidence" value="ECO:0007669"/>
    <property type="project" value="UniProtKB-UniRule"/>
</dbReference>
<dbReference type="SUPFAM" id="SSF50447">
    <property type="entry name" value="Translation proteins"/>
    <property type="match status" value="1"/>
</dbReference>
<evidence type="ECO:0000259" key="7">
    <source>
        <dbReference type="Pfam" id="PF24986"/>
    </source>
</evidence>
<dbReference type="RefSeq" id="WP_087158680.1">
    <property type="nucleotide sequence ID" value="NZ_NFKM01000010.1"/>
</dbReference>
<dbReference type="HAMAP" id="MF_00014">
    <property type="entry name" value="Ribosome_mat_RimM"/>
    <property type="match status" value="1"/>
</dbReference>
<dbReference type="Proteomes" id="UP000195447">
    <property type="component" value="Unassembled WGS sequence"/>
</dbReference>
<keyword evidence="9" id="KW-1185">Reference proteome</keyword>
<dbReference type="InterPro" id="IPR056792">
    <property type="entry name" value="PRC_RimM"/>
</dbReference>
<dbReference type="Pfam" id="PF01782">
    <property type="entry name" value="RimM"/>
    <property type="match status" value="1"/>
</dbReference>
<dbReference type="PANTHER" id="PTHR33692:SF1">
    <property type="entry name" value="RIBOSOME MATURATION FACTOR RIMM"/>
    <property type="match status" value="1"/>
</dbReference>
<name>A0A1Y4LUT5_9FIRM</name>